<proteinExistence type="predicted"/>
<dbReference type="AlphaFoldDB" id="A0A2H3KPH2"/>
<gene>
    <name evidence="1" type="ORF">A9Q02_21965</name>
</gene>
<dbReference type="Proteomes" id="UP000220922">
    <property type="component" value="Unassembled WGS sequence"/>
</dbReference>
<dbReference type="OrthoDB" id="514597at2"/>
<accession>A0A2H3KPH2</accession>
<protein>
    <submittedName>
        <fullName evidence="1">Uncharacterized protein</fullName>
    </submittedName>
</protein>
<comment type="caution">
    <text evidence="1">The sequence shown here is derived from an EMBL/GenBank/DDBJ whole genome shotgun (WGS) entry which is preliminary data.</text>
</comment>
<keyword evidence="2" id="KW-1185">Reference proteome</keyword>
<reference evidence="1 2" key="1">
    <citation type="submission" date="2016-05" db="EMBL/GenBank/DDBJ databases">
        <authorList>
            <person name="Lavstsen T."/>
            <person name="Jespersen J.S."/>
        </authorList>
    </citation>
    <scope>NUCLEOTIDE SEQUENCE [LARGE SCALE GENOMIC DNA]</scope>
    <source>
        <strain evidence="1 2">B7-9</strain>
    </source>
</reference>
<sequence length="112" mass="12562">MMDRYVERLRLCVFASLRQAVEEEDGMHRETMTTPSSLVEALRARVERHPQRNALIFIGPNDSVETIAQLVRVALAQAYAALQTDLWRHAPGALLDITIRRHLACGQAGEPA</sequence>
<evidence type="ECO:0000313" key="1">
    <source>
        <dbReference type="EMBL" id="PDW00161.1"/>
    </source>
</evidence>
<dbReference type="EMBL" id="LYXE01000055">
    <property type="protein sequence ID" value="PDW00161.1"/>
    <property type="molecule type" value="Genomic_DNA"/>
</dbReference>
<organism evidence="1 2">
    <name type="scientific">Candidatus Chloroploca asiatica</name>
    <dbReference type="NCBI Taxonomy" id="1506545"/>
    <lineage>
        <taxon>Bacteria</taxon>
        <taxon>Bacillati</taxon>
        <taxon>Chloroflexota</taxon>
        <taxon>Chloroflexia</taxon>
        <taxon>Chloroflexales</taxon>
        <taxon>Chloroflexineae</taxon>
        <taxon>Oscillochloridaceae</taxon>
        <taxon>Candidatus Chloroploca</taxon>
    </lineage>
</organism>
<evidence type="ECO:0000313" key="2">
    <source>
        <dbReference type="Proteomes" id="UP000220922"/>
    </source>
</evidence>
<name>A0A2H3KPH2_9CHLR</name>